<gene>
    <name evidence="2" type="ORF">ATO3_25920</name>
</gene>
<organism evidence="2 3">
    <name type="scientific">Marinibacterium profundimaris</name>
    <dbReference type="NCBI Taxonomy" id="1679460"/>
    <lineage>
        <taxon>Bacteria</taxon>
        <taxon>Pseudomonadati</taxon>
        <taxon>Pseudomonadota</taxon>
        <taxon>Alphaproteobacteria</taxon>
        <taxon>Rhodobacterales</taxon>
        <taxon>Paracoccaceae</taxon>
        <taxon>Marinibacterium</taxon>
    </lineage>
</organism>
<dbReference type="InterPro" id="IPR002514">
    <property type="entry name" value="Transposase_8"/>
</dbReference>
<dbReference type="RefSeq" id="WP_088652788.1">
    <property type="nucleotide sequence ID" value="NZ_AQQR01000027.1"/>
</dbReference>
<keyword evidence="3" id="KW-1185">Reference proteome</keyword>
<dbReference type="AlphaFoldDB" id="A0A225NB52"/>
<dbReference type="GO" id="GO:0006313">
    <property type="term" value="P:DNA transposition"/>
    <property type="evidence" value="ECO:0007669"/>
    <property type="project" value="InterPro"/>
</dbReference>
<dbReference type="NCBIfam" id="NF047595">
    <property type="entry name" value="IS66_ISRel24_TnpA"/>
    <property type="match status" value="1"/>
</dbReference>
<evidence type="ECO:0000313" key="2">
    <source>
        <dbReference type="EMBL" id="OWU67637.1"/>
    </source>
</evidence>
<dbReference type="EMBL" id="AQQR01000027">
    <property type="protein sequence ID" value="OWU67637.1"/>
    <property type="molecule type" value="Genomic_DNA"/>
</dbReference>
<dbReference type="Proteomes" id="UP000215377">
    <property type="component" value="Unassembled WGS sequence"/>
</dbReference>
<dbReference type="OrthoDB" id="9800877at2"/>
<evidence type="ECO:0000256" key="1">
    <source>
        <dbReference type="ARBA" id="ARBA00009964"/>
    </source>
</evidence>
<dbReference type="PANTHER" id="PTHR37936:SF3">
    <property type="entry name" value="TRANSPOSASE INSC FOR INSERTION ELEMENT IS2A-RELATED"/>
    <property type="match status" value="1"/>
</dbReference>
<reference evidence="2 3" key="1">
    <citation type="submission" date="2013-04" db="EMBL/GenBank/DDBJ databases">
        <title>Oceanicola sp. 22II1-22F33 Genome Sequencing.</title>
        <authorList>
            <person name="Lai Q."/>
            <person name="Li G."/>
            <person name="Shao Z."/>
        </authorList>
    </citation>
    <scope>NUCLEOTIDE SEQUENCE [LARGE SCALE GENOMIC DNA]</scope>
    <source>
        <strain evidence="2 3">22II1-22F33</strain>
    </source>
</reference>
<protein>
    <submittedName>
        <fullName evidence="2">Transposase</fullName>
    </submittedName>
</protein>
<dbReference type="GO" id="GO:0043565">
    <property type="term" value="F:sequence-specific DNA binding"/>
    <property type="evidence" value="ECO:0007669"/>
    <property type="project" value="InterPro"/>
</dbReference>
<dbReference type="Pfam" id="PF01527">
    <property type="entry name" value="HTH_Tnp_1"/>
    <property type="match status" value="1"/>
</dbReference>
<sequence>MSAHFEVLTNERETQRRNRKWPEELKAEIVAETLRPGATVNAVAARHGLAANQVSAWRRMARDGRLVLPAPEDAVEFMSLMVASAEALADTGPVASGSVEIAVGAVTVRLEPDASPERIAAVVRALA</sequence>
<dbReference type="InterPro" id="IPR010921">
    <property type="entry name" value="Trp_repressor/repl_initiator"/>
</dbReference>
<dbReference type="InterPro" id="IPR036388">
    <property type="entry name" value="WH-like_DNA-bd_sf"/>
</dbReference>
<dbReference type="PANTHER" id="PTHR37936">
    <property type="entry name" value="TRANSPOSASE INSC FOR INSERTION ELEMENT IS2A-RELATED"/>
    <property type="match status" value="1"/>
</dbReference>
<comment type="caution">
    <text evidence="2">The sequence shown here is derived from an EMBL/GenBank/DDBJ whole genome shotgun (WGS) entry which is preliminary data.</text>
</comment>
<proteinExistence type="inferred from homology"/>
<accession>A0A225NB52</accession>
<dbReference type="Gene3D" id="1.10.10.10">
    <property type="entry name" value="Winged helix-like DNA-binding domain superfamily/Winged helix DNA-binding domain"/>
    <property type="match status" value="1"/>
</dbReference>
<dbReference type="GO" id="GO:0004803">
    <property type="term" value="F:transposase activity"/>
    <property type="evidence" value="ECO:0007669"/>
    <property type="project" value="InterPro"/>
</dbReference>
<evidence type="ECO:0000313" key="3">
    <source>
        <dbReference type="Proteomes" id="UP000215377"/>
    </source>
</evidence>
<comment type="similarity">
    <text evidence="1">Belongs to the transposase 8 family.</text>
</comment>
<name>A0A225NB52_9RHOB</name>
<dbReference type="SUPFAM" id="SSF48295">
    <property type="entry name" value="TrpR-like"/>
    <property type="match status" value="1"/>
</dbReference>